<comment type="caution">
    <text evidence="3">The sequence shown here is derived from an EMBL/GenBank/DDBJ whole genome shotgun (WGS) entry which is preliminary data.</text>
</comment>
<evidence type="ECO:0000313" key="4">
    <source>
        <dbReference type="Proteomes" id="UP001064489"/>
    </source>
</evidence>
<gene>
    <name evidence="3" type="ORF">LWI28_002453</name>
</gene>
<dbReference type="EMBL" id="JAJSOW010000104">
    <property type="protein sequence ID" value="KAI9168818.1"/>
    <property type="molecule type" value="Genomic_DNA"/>
</dbReference>
<proteinExistence type="predicted"/>
<accession>A0AAD5ILB1</accession>
<feature type="compositionally biased region" description="Basic residues" evidence="1">
    <location>
        <begin position="50"/>
        <end position="62"/>
    </location>
</feature>
<evidence type="ECO:0000256" key="1">
    <source>
        <dbReference type="SAM" id="MobiDB-lite"/>
    </source>
</evidence>
<evidence type="ECO:0000313" key="3">
    <source>
        <dbReference type="EMBL" id="KAI9168818.1"/>
    </source>
</evidence>
<feature type="compositionally biased region" description="Polar residues" evidence="1">
    <location>
        <begin position="34"/>
        <end position="47"/>
    </location>
</feature>
<sequence length="91" mass="9904">MLMLWAIALQLRALGNTLAPTPNFQALPPPIKITSTFNPQKPETSLPNVAKRRKDLPHHPSAKKQGATSISNYTSQVPSVNTPPSPVQILQ</sequence>
<evidence type="ECO:0000256" key="2">
    <source>
        <dbReference type="SAM" id="SignalP"/>
    </source>
</evidence>
<keyword evidence="2" id="KW-0732">Signal</keyword>
<evidence type="ECO:0008006" key="5">
    <source>
        <dbReference type="Google" id="ProtNLM"/>
    </source>
</evidence>
<reference evidence="3" key="2">
    <citation type="submission" date="2023-02" db="EMBL/GenBank/DDBJ databases">
        <authorList>
            <person name="Swenson N.G."/>
            <person name="Wegrzyn J.L."/>
            <person name="Mcevoy S.L."/>
        </authorList>
    </citation>
    <scope>NUCLEOTIDE SEQUENCE</scope>
    <source>
        <strain evidence="3">91603</strain>
        <tissue evidence="3">Leaf</tissue>
    </source>
</reference>
<dbReference type="AlphaFoldDB" id="A0AAD5ILB1"/>
<feature type="chain" id="PRO_5042188549" description="Secreted protein" evidence="2">
    <location>
        <begin position="16"/>
        <end position="91"/>
    </location>
</feature>
<feature type="compositionally biased region" description="Pro residues" evidence="1">
    <location>
        <begin position="81"/>
        <end position="91"/>
    </location>
</feature>
<name>A0AAD5ILB1_ACENE</name>
<protein>
    <recommendedName>
        <fullName evidence="5">Secreted protein</fullName>
    </recommendedName>
</protein>
<dbReference type="Proteomes" id="UP001064489">
    <property type="component" value="Chromosome 7"/>
</dbReference>
<feature type="compositionally biased region" description="Polar residues" evidence="1">
    <location>
        <begin position="66"/>
        <end position="80"/>
    </location>
</feature>
<keyword evidence="4" id="KW-1185">Reference proteome</keyword>
<reference evidence="3" key="1">
    <citation type="journal article" date="2022" name="Plant J.">
        <title>Strategies of tolerance reflected in two North American maple genomes.</title>
        <authorList>
            <person name="McEvoy S.L."/>
            <person name="Sezen U.U."/>
            <person name="Trouern-Trend A."/>
            <person name="McMahon S.M."/>
            <person name="Schaberg P.G."/>
            <person name="Yang J."/>
            <person name="Wegrzyn J.L."/>
            <person name="Swenson N.G."/>
        </authorList>
    </citation>
    <scope>NUCLEOTIDE SEQUENCE</scope>
    <source>
        <strain evidence="3">91603</strain>
    </source>
</reference>
<feature type="region of interest" description="Disordered" evidence="1">
    <location>
        <begin position="34"/>
        <end position="91"/>
    </location>
</feature>
<feature type="signal peptide" evidence="2">
    <location>
        <begin position="1"/>
        <end position="15"/>
    </location>
</feature>
<organism evidence="3 4">
    <name type="scientific">Acer negundo</name>
    <name type="common">Box elder</name>
    <dbReference type="NCBI Taxonomy" id="4023"/>
    <lineage>
        <taxon>Eukaryota</taxon>
        <taxon>Viridiplantae</taxon>
        <taxon>Streptophyta</taxon>
        <taxon>Embryophyta</taxon>
        <taxon>Tracheophyta</taxon>
        <taxon>Spermatophyta</taxon>
        <taxon>Magnoliopsida</taxon>
        <taxon>eudicotyledons</taxon>
        <taxon>Gunneridae</taxon>
        <taxon>Pentapetalae</taxon>
        <taxon>rosids</taxon>
        <taxon>malvids</taxon>
        <taxon>Sapindales</taxon>
        <taxon>Sapindaceae</taxon>
        <taxon>Hippocastanoideae</taxon>
        <taxon>Acereae</taxon>
        <taxon>Acer</taxon>
    </lineage>
</organism>